<evidence type="ECO:0000313" key="2">
    <source>
        <dbReference type="EMBL" id="CAH0026060.1"/>
    </source>
</evidence>
<organism evidence="2 3">
    <name type="scientific">Clonostachys rhizophaga</name>
    <dbReference type="NCBI Taxonomy" id="160324"/>
    <lineage>
        <taxon>Eukaryota</taxon>
        <taxon>Fungi</taxon>
        <taxon>Dikarya</taxon>
        <taxon>Ascomycota</taxon>
        <taxon>Pezizomycotina</taxon>
        <taxon>Sordariomycetes</taxon>
        <taxon>Hypocreomycetidae</taxon>
        <taxon>Hypocreales</taxon>
        <taxon>Bionectriaceae</taxon>
        <taxon>Clonostachys</taxon>
    </lineage>
</organism>
<dbReference type="OrthoDB" id="10464779at2759"/>
<reference evidence="2" key="1">
    <citation type="submission" date="2021-10" db="EMBL/GenBank/DDBJ databases">
        <authorList>
            <person name="Piombo E."/>
        </authorList>
    </citation>
    <scope>NUCLEOTIDE SEQUENCE</scope>
</reference>
<keyword evidence="3" id="KW-1185">Reference proteome</keyword>
<evidence type="ECO:0000313" key="3">
    <source>
        <dbReference type="Proteomes" id="UP000696573"/>
    </source>
</evidence>
<comment type="caution">
    <text evidence="2">The sequence shown here is derived from an EMBL/GenBank/DDBJ whole genome shotgun (WGS) entry which is preliminary data.</text>
</comment>
<feature type="region of interest" description="Disordered" evidence="1">
    <location>
        <begin position="1"/>
        <end position="28"/>
    </location>
</feature>
<dbReference type="AlphaFoldDB" id="A0A9N9VLK2"/>
<gene>
    <name evidence="2" type="ORF">CRHIZ90672A_00009582</name>
</gene>
<name>A0A9N9VLK2_9HYPO</name>
<dbReference type="EMBL" id="CABFNQ020000717">
    <property type="protein sequence ID" value="CAH0026060.1"/>
    <property type="molecule type" value="Genomic_DNA"/>
</dbReference>
<evidence type="ECO:0000256" key="1">
    <source>
        <dbReference type="SAM" id="MobiDB-lite"/>
    </source>
</evidence>
<dbReference type="Proteomes" id="UP000696573">
    <property type="component" value="Unassembled WGS sequence"/>
</dbReference>
<protein>
    <submittedName>
        <fullName evidence="2">Uncharacterized protein</fullName>
    </submittedName>
</protein>
<accession>A0A9N9VLK2</accession>
<proteinExistence type="predicted"/>
<sequence length="170" mass="19537">MSYQPGQGHGQEDNQEDNQEYSQGYYYGYNQEEYNQGYDQGGTYYPSFSQGGDWTQTAGQYSGNAYAYPSQEPVVDGTYSMQTGDSASYFNTATQAEGDDDEGWPRLNEDGKWIFRKVDIDITGYYKGKRDSWKCQYEDCNKKFKTESEVNSMLGLRFYKCFSKGHEKAL</sequence>